<dbReference type="PROSITE" id="PS51127">
    <property type="entry name" value="BIG1"/>
    <property type="match status" value="4"/>
</dbReference>
<evidence type="ECO:0000256" key="1">
    <source>
        <dbReference type="ARBA" id="ARBA00010116"/>
    </source>
</evidence>
<dbReference type="Pfam" id="PF02369">
    <property type="entry name" value="Big_1"/>
    <property type="match status" value="3"/>
</dbReference>
<name>A0A3W1E6T9_SALER</name>
<feature type="region of interest" description="Disordered" evidence="2">
    <location>
        <begin position="91"/>
        <end position="174"/>
    </location>
</feature>
<dbReference type="PANTHER" id="PTHR39576:SF2">
    <property type="entry name" value="ATTACHING AND EFFACING PROTEIN HOMOLOG-RELATED"/>
    <property type="match status" value="1"/>
</dbReference>
<dbReference type="SMART" id="SM00634">
    <property type="entry name" value="BID_1"/>
    <property type="match status" value="4"/>
</dbReference>
<protein>
    <recommendedName>
        <fullName evidence="3">Big-1 domain-containing protein</fullName>
    </recommendedName>
</protein>
<dbReference type="FunFam" id="2.60.40.10:FF:000182">
    <property type="entry name" value="Gamma intimin"/>
    <property type="match status" value="1"/>
</dbReference>
<evidence type="ECO:0000256" key="2">
    <source>
        <dbReference type="SAM" id="MobiDB-lite"/>
    </source>
</evidence>
<dbReference type="Gene3D" id="2.60.40.2700">
    <property type="match status" value="1"/>
</dbReference>
<dbReference type="Gene3D" id="2.60.40.10">
    <property type="entry name" value="Immunoglobulins"/>
    <property type="match status" value="4"/>
</dbReference>
<reference evidence="4" key="1">
    <citation type="submission" date="2018-07" db="EMBL/GenBank/DDBJ databases">
        <authorList>
            <consortium name="GenomeTrakr network: Whole genome sequencing for foodborne pathogen traceback"/>
        </authorList>
    </citation>
    <scope>NUCLEOTIDE SEQUENCE [LARGE SCALE GENOMIC DNA]</scope>
    <source>
        <strain evidence="4">CFSAN048114</strain>
    </source>
</reference>
<feature type="compositionally biased region" description="Polar residues" evidence="2">
    <location>
        <begin position="151"/>
        <end position="165"/>
    </location>
</feature>
<dbReference type="EMBL" id="RSUV01000043">
    <property type="protein sequence ID" value="MIV47260.1"/>
    <property type="molecule type" value="Genomic_DNA"/>
</dbReference>
<proteinExistence type="inferred from homology"/>
<dbReference type="Pfam" id="PF11924">
    <property type="entry name" value="IAT_beta"/>
    <property type="match status" value="1"/>
</dbReference>
<feature type="domain" description="Big-1" evidence="3">
    <location>
        <begin position="573"/>
        <end position="668"/>
    </location>
</feature>
<feature type="compositionally biased region" description="Polar residues" evidence="2">
    <location>
        <begin position="133"/>
        <end position="142"/>
    </location>
</feature>
<evidence type="ECO:0000259" key="3">
    <source>
        <dbReference type="PROSITE" id="PS51127"/>
    </source>
</evidence>
<feature type="non-terminal residue" evidence="4">
    <location>
        <position position="1086"/>
    </location>
</feature>
<dbReference type="InterPro" id="IPR051715">
    <property type="entry name" value="Intimin-Invasin_domain"/>
</dbReference>
<dbReference type="GO" id="GO:0009279">
    <property type="term" value="C:cell outer membrane"/>
    <property type="evidence" value="ECO:0007669"/>
    <property type="project" value="TreeGrafter"/>
</dbReference>
<dbReference type="PANTHER" id="PTHR39576">
    <property type="entry name" value="ATTACHING AND EFFACING PROTEIN HOMOLOG-RELATED-RELATED"/>
    <property type="match status" value="1"/>
</dbReference>
<feature type="region of interest" description="Disordered" evidence="2">
    <location>
        <begin position="1047"/>
        <end position="1086"/>
    </location>
</feature>
<dbReference type="Pfam" id="PF09134">
    <property type="entry name" value="Invasin_D3"/>
    <property type="match status" value="1"/>
</dbReference>
<feature type="domain" description="Big-1" evidence="3">
    <location>
        <begin position="776"/>
        <end position="870"/>
    </location>
</feature>
<evidence type="ECO:0000313" key="4">
    <source>
        <dbReference type="EMBL" id="MIV47260.1"/>
    </source>
</evidence>
<feature type="domain" description="Big-1" evidence="3">
    <location>
        <begin position="880"/>
        <end position="970"/>
    </location>
</feature>
<dbReference type="Gene3D" id="2.40.160.160">
    <property type="entry name" value="Inverse autotransporter, beta-domain"/>
    <property type="match status" value="1"/>
</dbReference>
<feature type="domain" description="Big-1" evidence="3">
    <location>
        <begin position="678"/>
        <end position="768"/>
    </location>
</feature>
<dbReference type="InterPro" id="IPR015217">
    <property type="entry name" value="Invasin_dom_3"/>
</dbReference>
<dbReference type="InterPro" id="IPR013783">
    <property type="entry name" value="Ig-like_fold"/>
</dbReference>
<gene>
    <name evidence="4" type="ORF">A7E06_28345</name>
</gene>
<organism evidence="4">
    <name type="scientific">Salmonella enterica</name>
    <name type="common">Salmonella choleraesuis</name>
    <dbReference type="NCBI Taxonomy" id="28901"/>
    <lineage>
        <taxon>Bacteria</taxon>
        <taxon>Pseudomonadati</taxon>
        <taxon>Pseudomonadota</taxon>
        <taxon>Gammaproteobacteria</taxon>
        <taxon>Enterobacterales</taxon>
        <taxon>Enterobacteriaceae</taxon>
        <taxon>Salmonella</taxon>
    </lineage>
</organism>
<dbReference type="Proteomes" id="UP000839530">
    <property type="component" value="Unassembled WGS sequence"/>
</dbReference>
<dbReference type="InterPro" id="IPR003344">
    <property type="entry name" value="Big_1_dom"/>
</dbReference>
<dbReference type="InterPro" id="IPR024519">
    <property type="entry name" value="IAT_beta"/>
</dbReference>
<dbReference type="InterPro" id="IPR008964">
    <property type="entry name" value="Invasin/intimin_cell_adhesion"/>
</dbReference>
<feature type="compositionally biased region" description="Low complexity" evidence="2">
    <location>
        <begin position="109"/>
        <end position="132"/>
    </location>
</feature>
<dbReference type="InterPro" id="IPR038177">
    <property type="entry name" value="IAT_beta_sf"/>
</dbReference>
<dbReference type="SUPFAM" id="SSF49373">
    <property type="entry name" value="Invasin/intimin cell-adhesion fragments"/>
    <property type="match status" value="4"/>
</dbReference>
<dbReference type="AlphaFoldDB" id="A0A3W1E6T9"/>
<comment type="caution">
    <text evidence="4">The sequence shown here is derived from an EMBL/GenBank/DDBJ whole genome shotgun (WGS) entry which is preliminary data.</text>
</comment>
<sequence length="1086" mass="113616">MGGGMRFLLMFMRDFCVRVLSVLCSRWACVWSAVIPAGDRLTHVSFYSRAFRVITWVNIICQLGFPLALAFTPSVLAAAQKDLASEMQALQQGLGERPGPAPVFTQPETAPSSSTSFHSASPSPSSSRTSSSVQPALVTSSVDLPELGSEPVTSSVGQQDESGSVRQARERQEVLDNRVSAARQLWDVLSGPSPRDQGLDRARGLASGLANQAAEDWLKQYGNARLSFSTEGLGSLDLLAPLWEDESDLFYTQLGGRRDSDRTTTNLGLGVRHFTPDWMVGVNAFYDYDVTGHNSRAGVGVEAWRDYLKLSANSYLRLTDWHQSVLPEMEDYDERPANGFDLRAEAYLPAYPQLGGKLMYERYQGKGVSLNGSTGDLRDNPSAFTVGLNYTPVPLIKLGVEHKSGSGTNDTALTLDFSYRFGTPWLEQINPDAVAFVRSLEGGRYDLVDRNNSIVMQYRKQELISLLLTLAGVPYAGERVVVTADVNSKYGLNHIVWDAPALLAAGGQLTPLSADSVEVRMPVIRTAVPMRARAAAKDRAESYELGGVAYDARGNQSERVTMMLMVERSPQDISSLAVTKDGSVADGVTTNTVQVTATDTQSGAPLAGSEVELTFTHAKGAVLSTQTVTTDAQGQATVDLTSTLAGTVAVKAVLKSNGNAASTNMRFVADSGTAHIAEGSLTVVRDNALADGNSTNAVRAVVTDAQGNPVSGTDVDLSATADAVLSVARATTNDDGEVTATLKSTRAGVGMVTATVNGQSAQVNTTFLAGKPQVANSAFMVTPATIVADGRTSSQLTLTLNDGHGNPVSLSAGQVRLTVSGIDGTTLTAVSGQDGVYTALLTGIRAGEAVITPAVEGSDLSGLKQTVTLTADKNSAGLPDGSLTVVQDNAVADDTATNKVQVVVTDANGNPVAGVPVSFSAPSPAHVTVSDYTTDVNGVATAALASPAQGSVAVSAEANGSRRQVNVMFAALSLTVKATDIIGELEVGQTLEGQYSFSTNGNNTTDNSTFVWSGGGQSGVTTQTYKLNGSDVGKILTFSVTARNGAGVNGNTDSISTKDAPGTGGSSGERSGEIIDPAAIPVVKDL</sequence>
<accession>A0A3W1E6T9</accession>
<comment type="similarity">
    <text evidence="1">Belongs to the intimin/invasin family.</text>
</comment>